<keyword evidence="8 9" id="KW-0472">Membrane</keyword>
<feature type="transmembrane region" description="Helical" evidence="9">
    <location>
        <begin position="80"/>
        <end position="98"/>
    </location>
</feature>
<feature type="transmembrane region" description="Helical" evidence="9">
    <location>
        <begin position="261"/>
        <end position="293"/>
    </location>
</feature>
<evidence type="ECO:0000256" key="7">
    <source>
        <dbReference type="ARBA" id="ARBA00022989"/>
    </source>
</evidence>
<accession>O52772</accession>
<comment type="subcellular location">
    <subcellularLocation>
        <location evidence="1">Cell membrane</location>
        <topology evidence="1">Multi-pass membrane protein</topology>
    </subcellularLocation>
</comment>
<dbReference type="Pfam" id="PF00005">
    <property type="entry name" value="ABC_tran"/>
    <property type="match status" value="1"/>
</dbReference>
<evidence type="ECO:0000256" key="3">
    <source>
        <dbReference type="ARBA" id="ARBA00022475"/>
    </source>
</evidence>
<evidence type="ECO:0000259" key="11">
    <source>
        <dbReference type="PROSITE" id="PS50929"/>
    </source>
</evidence>
<evidence type="ECO:0000256" key="8">
    <source>
        <dbReference type="ARBA" id="ARBA00023136"/>
    </source>
</evidence>
<protein>
    <submittedName>
        <fullName evidence="12">Putative ABC transporter</fullName>
    </submittedName>
</protein>
<evidence type="ECO:0000256" key="2">
    <source>
        <dbReference type="ARBA" id="ARBA00022448"/>
    </source>
</evidence>
<evidence type="ECO:0000256" key="4">
    <source>
        <dbReference type="ARBA" id="ARBA00022692"/>
    </source>
</evidence>
<dbReference type="PROSITE" id="PS00211">
    <property type="entry name" value="ABC_TRANSPORTER_1"/>
    <property type="match status" value="1"/>
</dbReference>
<dbReference type="SUPFAM" id="SSF52540">
    <property type="entry name" value="P-loop containing nucleoside triphosphate hydrolases"/>
    <property type="match status" value="1"/>
</dbReference>
<dbReference type="SMART" id="SM00382">
    <property type="entry name" value="AAA"/>
    <property type="match status" value="1"/>
</dbReference>
<dbReference type="InterPro" id="IPR003439">
    <property type="entry name" value="ABC_transporter-like_ATP-bd"/>
</dbReference>
<dbReference type="Pfam" id="PF00664">
    <property type="entry name" value="ABC_membrane"/>
    <property type="match status" value="1"/>
</dbReference>
<evidence type="ECO:0000256" key="5">
    <source>
        <dbReference type="ARBA" id="ARBA00022741"/>
    </source>
</evidence>
<name>O52772_MYXXA</name>
<dbReference type="InterPro" id="IPR003593">
    <property type="entry name" value="AAA+_ATPase"/>
</dbReference>
<dbReference type="SUPFAM" id="SSF90123">
    <property type="entry name" value="ABC transporter transmembrane region"/>
    <property type="match status" value="1"/>
</dbReference>
<dbReference type="GO" id="GO:0005524">
    <property type="term" value="F:ATP binding"/>
    <property type="evidence" value="ECO:0007669"/>
    <property type="project" value="UniProtKB-KW"/>
</dbReference>
<evidence type="ECO:0000259" key="10">
    <source>
        <dbReference type="PROSITE" id="PS50893"/>
    </source>
</evidence>
<evidence type="ECO:0000256" key="1">
    <source>
        <dbReference type="ARBA" id="ARBA00004651"/>
    </source>
</evidence>
<keyword evidence="3" id="KW-1003">Cell membrane</keyword>
<dbReference type="FunFam" id="3.40.50.300:FF:000221">
    <property type="entry name" value="Multidrug ABC transporter ATP-binding protein"/>
    <property type="match status" value="1"/>
</dbReference>
<gene>
    <name evidence="12" type="primary">abcA</name>
</gene>
<keyword evidence="6" id="KW-0067">ATP-binding</keyword>
<feature type="transmembrane region" description="Helical" evidence="9">
    <location>
        <begin position="174"/>
        <end position="196"/>
    </location>
</feature>
<dbReference type="InterPro" id="IPR017871">
    <property type="entry name" value="ABC_transporter-like_CS"/>
</dbReference>
<evidence type="ECO:0000256" key="6">
    <source>
        <dbReference type="ARBA" id="ARBA00022840"/>
    </source>
</evidence>
<dbReference type="GO" id="GO:0015421">
    <property type="term" value="F:ABC-type oligopeptide transporter activity"/>
    <property type="evidence" value="ECO:0007669"/>
    <property type="project" value="TreeGrafter"/>
</dbReference>
<dbReference type="Gene3D" id="3.40.50.300">
    <property type="entry name" value="P-loop containing nucleotide triphosphate hydrolases"/>
    <property type="match status" value="1"/>
</dbReference>
<dbReference type="EMBL" id="AF047554">
    <property type="protein sequence ID" value="AAC72031.1"/>
    <property type="molecule type" value="Genomic_DNA"/>
</dbReference>
<dbReference type="AlphaFoldDB" id="O52772"/>
<evidence type="ECO:0000256" key="9">
    <source>
        <dbReference type="SAM" id="Phobius"/>
    </source>
</evidence>
<reference evidence="12" key="1">
    <citation type="journal article" date="1998" name="J. Bacteriol.">
        <title>An ABC transporter plays a developmental aggregation role in Myxococcus xanthus.</title>
        <authorList>
            <person name="Ward M.J."/>
            <person name="Mok K.C."/>
            <person name="Astling D.P."/>
            <person name="Lew H."/>
            <person name="Zusman D.R."/>
        </authorList>
    </citation>
    <scope>NUCLEOTIDE SEQUENCE</scope>
    <source>
        <strain evidence="12">DZF1</strain>
    </source>
</reference>
<feature type="domain" description="ABC transmembrane type-1" evidence="11">
    <location>
        <begin position="129"/>
        <end position="421"/>
    </location>
</feature>
<dbReference type="PANTHER" id="PTHR43394:SF1">
    <property type="entry name" value="ATP-BINDING CASSETTE SUB-FAMILY B MEMBER 10, MITOCHONDRIAL"/>
    <property type="match status" value="1"/>
</dbReference>
<proteinExistence type="predicted"/>
<keyword evidence="4 9" id="KW-0812">Transmembrane</keyword>
<organism evidence="12">
    <name type="scientific">Myxococcus xanthus</name>
    <dbReference type="NCBI Taxonomy" id="34"/>
    <lineage>
        <taxon>Bacteria</taxon>
        <taxon>Pseudomonadati</taxon>
        <taxon>Myxococcota</taxon>
        <taxon>Myxococcia</taxon>
        <taxon>Myxococcales</taxon>
        <taxon>Cystobacterineae</taxon>
        <taxon>Myxococcaceae</taxon>
        <taxon>Myxococcus</taxon>
    </lineage>
</organism>
<keyword evidence="2" id="KW-0813">Transport</keyword>
<dbReference type="PROSITE" id="PS50893">
    <property type="entry name" value="ABC_TRANSPORTER_2"/>
    <property type="match status" value="1"/>
</dbReference>
<dbReference type="InterPro" id="IPR011527">
    <property type="entry name" value="ABC1_TM_dom"/>
</dbReference>
<dbReference type="PROSITE" id="PS50929">
    <property type="entry name" value="ABC_TM1F"/>
    <property type="match status" value="1"/>
</dbReference>
<dbReference type="GO" id="GO:0005886">
    <property type="term" value="C:plasma membrane"/>
    <property type="evidence" value="ECO:0007669"/>
    <property type="project" value="UniProtKB-SubCell"/>
</dbReference>
<evidence type="ECO:0000313" key="12">
    <source>
        <dbReference type="EMBL" id="AAC72031.1"/>
    </source>
</evidence>
<feature type="transmembrane region" description="Helical" evidence="9">
    <location>
        <begin position="48"/>
        <end position="68"/>
    </location>
</feature>
<keyword evidence="5" id="KW-0547">Nucleotide-binding</keyword>
<dbReference type="InterPro" id="IPR036640">
    <property type="entry name" value="ABC1_TM_sf"/>
</dbReference>
<dbReference type="PANTHER" id="PTHR43394">
    <property type="entry name" value="ATP-DEPENDENT PERMEASE MDL1, MITOCHONDRIAL"/>
    <property type="match status" value="1"/>
</dbReference>
<dbReference type="Gene3D" id="1.20.1560.10">
    <property type="entry name" value="ABC transporter type 1, transmembrane domain"/>
    <property type="match status" value="1"/>
</dbReference>
<dbReference type="GO" id="GO:0016887">
    <property type="term" value="F:ATP hydrolysis activity"/>
    <property type="evidence" value="ECO:0007669"/>
    <property type="project" value="InterPro"/>
</dbReference>
<dbReference type="InterPro" id="IPR039421">
    <property type="entry name" value="Type_1_exporter"/>
</dbReference>
<sequence>MRVEHAAGLRAEHIADLVDAAIREALEDIAPDTDSRALESTRNAPPRIRVLVVALAVSASGYVVHSVVGSAMRIFPRWSVWGGIGALLGTSAAVIHAADDDVEDETRTQRDHALRELLKASRPYHRMLLLAMAATVVSRAMQVGYVALVGVLTDSLLSPHRVMLFGRRLPIGRLGLGKVAAGLVALIAGCSFFEYVSRILWMRAAHRITHDLRLRLYEHVQSLELKAFADTSRGNYLTLLNEDLNRIELLFSSTWGVWNEVAYATCSTVGFFLVSPGFAGLAAVPMPALLLLAQSLEKRIRPRYAALRQQAGVLQGVLNNNIDGIPTIRAFGAERMAARWVDEASVGFRGEQDAATQIHSSYNPVVLAAANTLRMVTALAAGFHASRGHLTPGTYVSLVILSTSLSLPMLSVARDFPHILSTLASLSRVFKAFELPRERRDEGAALDAGAVRGAIRVEDVRFGYHPGLPVLDGFSVDIPAGKMTAFVGETGSGKSTLAKLLLRFHDADAGHILLDEQDIAGLRRGDVRRAIAYVGQDIFLFNGSIRDNIAFGMPDVGLEAIQEAAQRAGAHEFIMQLPQGYASHTGELGQKLSGGQRQRIGIARALLLRRPILILDEVTSSLDAVTEAQLLRAWSEVLAGRTVIVVAHRLSAVRDAHRIHVLERGRIAESGSHEELLGRGGRYARYWDLQVNQKELPPDAFPGRGGLPS</sequence>
<dbReference type="InterPro" id="IPR027417">
    <property type="entry name" value="P-loop_NTPase"/>
</dbReference>
<feature type="domain" description="ABC transporter" evidence="10">
    <location>
        <begin position="455"/>
        <end position="689"/>
    </location>
</feature>
<feature type="transmembrane region" description="Helical" evidence="9">
    <location>
        <begin position="127"/>
        <end position="153"/>
    </location>
</feature>
<keyword evidence="7 9" id="KW-1133">Transmembrane helix</keyword>